<accession>A0A6J4P7J9</accession>
<protein>
    <submittedName>
        <fullName evidence="1">Uncharacterized protein</fullName>
    </submittedName>
</protein>
<proteinExistence type="predicted"/>
<name>A0A6J4P7J9_9CYAN</name>
<dbReference type="EMBL" id="CADCTZ010001523">
    <property type="protein sequence ID" value="CAA9403160.1"/>
    <property type="molecule type" value="Genomic_DNA"/>
</dbReference>
<organism evidence="1">
    <name type="scientific">uncultured Microcoleus sp</name>
    <dbReference type="NCBI Taxonomy" id="259945"/>
    <lineage>
        <taxon>Bacteria</taxon>
        <taxon>Bacillati</taxon>
        <taxon>Cyanobacteriota</taxon>
        <taxon>Cyanophyceae</taxon>
        <taxon>Oscillatoriophycideae</taxon>
        <taxon>Oscillatoriales</taxon>
        <taxon>Microcoleaceae</taxon>
        <taxon>Microcoleus</taxon>
        <taxon>environmental samples</taxon>
    </lineage>
</organism>
<evidence type="ECO:0000313" key="1">
    <source>
        <dbReference type="EMBL" id="CAA9403160.1"/>
    </source>
</evidence>
<dbReference type="AlphaFoldDB" id="A0A6J4P7J9"/>
<reference evidence="1" key="1">
    <citation type="submission" date="2020-02" db="EMBL/GenBank/DDBJ databases">
        <authorList>
            <person name="Meier V. D."/>
        </authorList>
    </citation>
    <scope>NUCLEOTIDE SEQUENCE</scope>
    <source>
        <strain evidence="1">AVDCRST_MAG84</strain>
    </source>
</reference>
<sequence>MDCRVALKLPGFCLWTETHRSDINSGCTGIIVDCWLLKEGSKN</sequence>
<gene>
    <name evidence="1" type="ORF">AVDCRST_MAG84-6245</name>
</gene>